<dbReference type="InterPro" id="IPR057601">
    <property type="entry name" value="Oar-like_b-barrel"/>
</dbReference>
<keyword evidence="5" id="KW-0472">Membrane</keyword>
<accession>A0ABN1MB26</accession>
<dbReference type="InterPro" id="IPR036942">
    <property type="entry name" value="Beta-barrel_TonB_sf"/>
</dbReference>
<dbReference type="RefSeq" id="WP_215350765.1">
    <property type="nucleotide sequence ID" value="NZ_BAAAFE010000009.1"/>
</dbReference>
<gene>
    <name evidence="9" type="ORF">GCM10009115_29500</name>
</gene>
<keyword evidence="10" id="KW-1185">Reference proteome</keyword>
<evidence type="ECO:0000256" key="3">
    <source>
        <dbReference type="ARBA" id="ARBA00022452"/>
    </source>
</evidence>
<evidence type="ECO:0000313" key="10">
    <source>
        <dbReference type="Proteomes" id="UP001500738"/>
    </source>
</evidence>
<keyword evidence="3" id="KW-1134">Transmembrane beta strand</keyword>
<dbReference type="PANTHER" id="PTHR30069:SF46">
    <property type="entry name" value="OAR PROTEIN"/>
    <property type="match status" value="1"/>
</dbReference>
<evidence type="ECO:0000256" key="1">
    <source>
        <dbReference type="ARBA" id="ARBA00004571"/>
    </source>
</evidence>
<feature type="chain" id="PRO_5047041082" evidence="7">
    <location>
        <begin position="22"/>
        <end position="1144"/>
    </location>
</feature>
<evidence type="ECO:0000256" key="4">
    <source>
        <dbReference type="ARBA" id="ARBA00022692"/>
    </source>
</evidence>
<evidence type="ECO:0000256" key="7">
    <source>
        <dbReference type="SAM" id="SignalP"/>
    </source>
</evidence>
<reference evidence="9 10" key="1">
    <citation type="journal article" date="2019" name="Int. J. Syst. Evol. Microbiol.">
        <title>The Global Catalogue of Microorganisms (GCM) 10K type strain sequencing project: providing services to taxonomists for standard genome sequencing and annotation.</title>
        <authorList>
            <consortium name="The Broad Institute Genomics Platform"/>
            <consortium name="The Broad Institute Genome Sequencing Center for Infectious Disease"/>
            <person name="Wu L."/>
            <person name="Ma J."/>
        </authorList>
    </citation>
    <scope>NUCLEOTIDE SEQUENCE [LARGE SCALE GENOMIC DNA]</scope>
    <source>
        <strain evidence="9 10">JCM 15910</strain>
    </source>
</reference>
<dbReference type="Pfam" id="PF25183">
    <property type="entry name" value="OMP_b-brl_4"/>
    <property type="match status" value="1"/>
</dbReference>
<keyword evidence="9" id="KW-0675">Receptor</keyword>
<feature type="signal peptide" evidence="7">
    <location>
        <begin position="1"/>
        <end position="21"/>
    </location>
</feature>
<comment type="subcellular location">
    <subcellularLocation>
        <location evidence="1">Cell outer membrane</location>
        <topology evidence="1">Multi-pass membrane protein</topology>
    </subcellularLocation>
</comment>
<sequence>MKLRYSIAASLMAISVATVVAAPAQAQQITTGIQGQVNDDAGAPIGGATVIITDTRTGATRTFTTGSDGRFNATGLVTGGPYSVSVNADSFEGQTLQDIFTTLQGSTDLTFALSSGGGEIVVTGSRVRVTQLAVGPGTSFAGELLTSAPSFNRDVRDVIRFDPRVSLDRDDGGSGQDRISCLGGNDRGNAFTVDGISQGDIYGLNDTGFSSRSSTPIPYDAVRETQVQFAPFDVDYGQFTGCAINVVTKSGTNDYHFGGFFEYTNSDLRGDNVAGRPVVSIKPDKRWGAYLGGPVIKDRLFIYGAYEHQEAGQSQDEGPNGGGFTTETPGVSVAQFNEITQILRDVYKIESGPIVTNRPFKNDRYFVRADLQINDQHRLEATYQRLEESTVRPDDLATTGTFANTIVGLNTFYKSGTVSDYYSGRLYSQWTDNFSTELRYSRSEVQDLQDPVGGGEAQSANPIPRIIVGIDNPGTTPDGAVEVGPGFSRSANDLRTTVDQYRAVAKVDLGSHKLKFGFEWNHANLFNLFVQNATGTLNFRSIADLRAGLLSPGTGNNNTTNSPANVVSGAVEGAFGNFSSTGDINDAAAAFKRELYSIYAQDEWEINDQLNAVIGVRADWYDGGAPKHNPQFFRRYGITNAIGFSRLPPVIMPRLALTYDLNDFAVFSRAQLRGGVGIFSGGDPLVWFGNAFQNDGRGFAQGTTQSANCPTGQISVLTNGQFTGVPACIAADGIATAAAGLGDTQSVSPDIKAPTVLRANIGFQSELNFAESGFFSGWNLNLDYIYSKFKNPYTIVDLSQVPDIRKGLNGFTIDGRPIYQAIDPTVAGCTAVFTGANPTPTYTGVNAACFNTQRDDELQLTNSAGYTSQIASFVLSKNFEHGLFTENGSVFFSLGYAYTDAHDRRNMYNSTAGSNYDNTAAFDRQNPAESRGFFSSKHNITSQLNFREEFFDDLSTRLGISFVGRSGRPYSLTFSGSSVFGDSVSGSDNALIYLPTGITDPNVSPTSNMAAVQSLADFANTLGCAKKYIGRSIPRNTCSNDWYFDVDLSFSQEIPGPGRLFGKNDKIKLYATMDNFLNFLDNDWNVQRRRDFAGRQDLATVSGVDAQGRYIFTNATGLTTFKADNQINVSSSVWRLKVGVSYDF</sequence>
<keyword evidence="7" id="KW-0732">Signal</keyword>
<keyword evidence="4" id="KW-0812">Transmembrane</keyword>
<dbReference type="InterPro" id="IPR039426">
    <property type="entry name" value="TonB-dep_rcpt-like"/>
</dbReference>
<feature type="domain" description="TonB-dependent transporter Oar-like beta-barrel" evidence="8">
    <location>
        <begin position="247"/>
        <end position="1055"/>
    </location>
</feature>
<proteinExistence type="predicted"/>
<dbReference type="Gene3D" id="2.60.40.1120">
    <property type="entry name" value="Carboxypeptidase-like, regulatory domain"/>
    <property type="match status" value="1"/>
</dbReference>
<comment type="caution">
    <text evidence="9">The sequence shown here is derived from an EMBL/GenBank/DDBJ whole genome shotgun (WGS) entry which is preliminary data.</text>
</comment>
<dbReference type="PANTHER" id="PTHR30069">
    <property type="entry name" value="TONB-DEPENDENT OUTER MEMBRANE RECEPTOR"/>
    <property type="match status" value="1"/>
</dbReference>
<evidence type="ECO:0000256" key="5">
    <source>
        <dbReference type="ARBA" id="ARBA00023136"/>
    </source>
</evidence>
<dbReference type="SUPFAM" id="SSF56935">
    <property type="entry name" value="Porins"/>
    <property type="match status" value="1"/>
</dbReference>
<keyword evidence="2" id="KW-0813">Transport</keyword>
<protein>
    <submittedName>
        <fullName evidence="9">TonB-dependent receptor</fullName>
    </submittedName>
</protein>
<dbReference type="EMBL" id="BAAAFE010000009">
    <property type="protein sequence ID" value="GAA0866484.1"/>
    <property type="molecule type" value="Genomic_DNA"/>
</dbReference>
<dbReference type="InterPro" id="IPR008969">
    <property type="entry name" value="CarboxyPept-like_regulatory"/>
</dbReference>
<evidence type="ECO:0000256" key="2">
    <source>
        <dbReference type="ARBA" id="ARBA00022448"/>
    </source>
</evidence>
<dbReference type="Gene3D" id="2.40.170.20">
    <property type="entry name" value="TonB-dependent receptor, beta-barrel domain"/>
    <property type="match status" value="1"/>
</dbReference>
<evidence type="ECO:0000313" key="9">
    <source>
        <dbReference type="EMBL" id="GAA0866484.1"/>
    </source>
</evidence>
<evidence type="ECO:0000256" key="6">
    <source>
        <dbReference type="ARBA" id="ARBA00023237"/>
    </source>
</evidence>
<evidence type="ECO:0000259" key="8">
    <source>
        <dbReference type="Pfam" id="PF25183"/>
    </source>
</evidence>
<dbReference type="Proteomes" id="UP001500738">
    <property type="component" value="Unassembled WGS sequence"/>
</dbReference>
<keyword evidence="6" id="KW-0998">Cell outer membrane</keyword>
<organism evidence="9 10">
    <name type="scientific">Sphingopyxis soli</name>
    <dbReference type="NCBI Taxonomy" id="592051"/>
    <lineage>
        <taxon>Bacteria</taxon>
        <taxon>Pseudomonadati</taxon>
        <taxon>Pseudomonadota</taxon>
        <taxon>Alphaproteobacteria</taxon>
        <taxon>Sphingomonadales</taxon>
        <taxon>Sphingomonadaceae</taxon>
        <taxon>Sphingopyxis</taxon>
    </lineage>
</organism>
<name>A0ABN1MB26_9SPHN</name>
<dbReference type="Pfam" id="PF13620">
    <property type="entry name" value="CarboxypepD_reg"/>
    <property type="match status" value="1"/>
</dbReference>
<dbReference type="SUPFAM" id="SSF49464">
    <property type="entry name" value="Carboxypeptidase regulatory domain-like"/>
    <property type="match status" value="1"/>
</dbReference>